<comment type="caution">
    <text evidence="2">The sequence shown here is derived from an EMBL/GenBank/DDBJ whole genome shotgun (WGS) entry which is preliminary data.</text>
</comment>
<feature type="transmembrane region" description="Helical" evidence="1">
    <location>
        <begin position="180"/>
        <end position="200"/>
    </location>
</feature>
<feature type="transmembrane region" description="Helical" evidence="1">
    <location>
        <begin position="123"/>
        <end position="147"/>
    </location>
</feature>
<name>A0A372IPN3_9BACT</name>
<dbReference type="EMBL" id="QVQT01000003">
    <property type="protein sequence ID" value="RFU16907.1"/>
    <property type="molecule type" value="Genomic_DNA"/>
</dbReference>
<dbReference type="RefSeq" id="WP_117299076.1">
    <property type="nucleotide sequence ID" value="NZ_QVQT02000003.1"/>
</dbReference>
<feature type="transmembrane region" description="Helical" evidence="1">
    <location>
        <begin position="154"/>
        <end position="174"/>
    </location>
</feature>
<gene>
    <name evidence="2" type="ORF">D0Y96_09225</name>
</gene>
<protein>
    <recommendedName>
        <fullName evidence="4">DUF4386 domain-containing protein</fullName>
    </recommendedName>
</protein>
<evidence type="ECO:0000256" key="1">
    <source>
        <dbReference type="SAM" id="Phobius"/>
    </source>
</evidence>
<dbReference type="Proteomes" id="UP000264702">
    <property type="component" value="Unassembled WGS sequence"/>
</dbReference>
<keyword evidence="1" id="KW-1133">Transmembrane helix</keyword>
<keyword evidence="1" id="KW-0812">Transmembrane</keyword>
<evidence type="ECO:0000313" key="2">
    <source>
        <dbReference type="EMBL" id="RFU16907.1"/>
    </source>
</evidence>
<feature type="transmembrane region" description="Helical" evidence="1">
    <location>
        <begin position="46"/>
        <end position="68"/>
    </location>
</feature>
<dbReference type="AlphaFoldDB" id="A0A372IPN3"/>
<reference evidence="2 3" key="1">
    <citation type="submission" date="2018-08" db="EMBL/GenBank/DDBJ databases">
        <title>Acidipila sp. 4G-K13, an acidobacterium isolated from forest soil.</title>
        <authorList>
            <person name="Gao Z.-H."/>
            <person name="Qiu L.-H."/>
        </authorList>
    </citation>
    <scope>NUCLEOTIDE SEQUENCE [LARGE SCALE GENOMIC DNA]</scope>
    <source>
        <strain evidence="2 3">4G-K13</strain>
    </source>
</reference>
<evidence type="ECO:0008006" key="4">
    <source>
        <dbReference type="Google" id="ProtNLM"/>
    </source>
</evidence>
<keyword evidence="3" id="KW-1185">Reference proteome</keyword>
<accession>A0A372IPN3</accession>
<sequence length="215" mass="22589">MILPAVIYTLLMFGGGATLSAAFGIPHDSVQKAAAYMAKVSLQIRWGSFCELASAIPLGVFVATAVSRLRFLRVRAAGEVIALCGGVIATGMLLISSLSIWSLTRPGIAEADGAVRALQAMSFAGGGPGFTAPLGLFIAGISIPAGLYRLIPRWLMWLGIVVAVACELSTLTLLVWNFSWFIPVGRFVSVVWMIGVAVTLPSRRDASPKAAQPAI</sequence>
<dbReference type="OrthoDB" id="668928at2"/>
<keyword evidence="1" id="KW-0472">Membrane</keyword>
<feature type="transmembrane region" description="Helical" evidence="1">
    <location>
        <begin position="80"/>
        <end position="103"/>
    </location>
</feature>
<proteinExistence type="predicted"/>
<evidence type="ECO:0000313" key="3">
    <source>
        <dbReference type="Proteomes" id="UP000264702"/>
    </source>
</evidence>
<organism evidence="2 3">
    <name type="scientific">Paracidobacterium acidisoli</name>
    <dbReference type="NCBI Taxonomy" id="2303751"/>
    <lineage>
        <taxon>Bacteria</taxon>
        <taxon>Pseudomonadati</taxon>
        <taxon>Acidobacteriota</taxon>
        <taxon>Terriglobia</taxon>
        <taxon>Terriglobales</taxon>
        <taxon>Acidobacteriaceae</taxon>
        <taxon>Paracidobacterium</taxon>
    </lineage>
</organism>